<dbReference type="CDD" id="cd00038">
    <property type="entry name" value="CAP_ED"/>
    <property type="match status" value="1"/>
</dbReference>
<dbReference type="OrthoDB" id="421226at2759"/>
<keyword evidence="1" id="KW-0407">Ion channel</keyword>
<proteinExistence type="predicted"/>
<dbReference type="GO" id="GO:0005221">
    <property type="term" value="F:intracellularly cyclic nucleotide-activated monoatomic cation channel activity"/>
    <property type="evidence" value="ECO:0007669"/>
    <property type="project" value="InterPro"/>
</dbReference>
<feature type="region of interest" description="Disordered" evidence="3">
    <location>
        <begin position="352"/>
        <end position="405"/>
    </location>
</feature>
<dbReference type="GO" id="GO:0044877">
    <property type="term" value="F:protein-containing complex binding"/>
    <property type="evidence" value="ECO:0007669"/>
    <property type="project" value="TreeGrafter"/>
</dbReference>
<dbReference type="PANTHER" id="PTHR45638">
    <property type="entry name" value="CYCLIC NUCLEOTIDE-GATED CATION CHANNEL SUBUNIT A"/>
    <property type="match status" value="1"/>
</dbReference>
<comment type="caution">
    <text evidence="5">The sequence shown here is derived from an EMBL/GenBank/DDBJ whole genome shotgun (WGS) entry which is preliminary data.</text>
</comment>
<gene>
    <name evidence="5" type="primary">HCN4</name>
    <name evidence="5" type="ORF">SNAT2548_LOCUS22514</name>
</gene>
<reference evidence="5" key="1">
    <citation type="submission" date="2021-02" db="EMBL/GenBank/DDBJ databases">
        <authorList>
            <person name="Dougan E. K."/>
            <person name="Rhodes N."/>
            <person name="Thang M."/>
            <person name="Chan C."/>
        </authorList>
    </citation>
    <scope>NUCLEOTIDE SEQUENCE</scope>
</reference>
<keyword evidence="6" id="KW-1185">Reference proteome</keyword>
<dbReference type="InterPro" id="IPR014710">
    <property type="entry name" value="RmlC-like_jellyroll"/>
</dbReference>
<evidence type="ECO:0000256" key="2">
    <source>
        <dbReference type="SAM" id="Coils"/>
    </source>
</evidence>
<dbReference type="Proteomes" id="UP000604046">
    <property type="component" value="Unassembled WGS sequence"/>
</dbReference>
<evidence type="ECO:0000256" key="3">
    <source>
        <dbReference type="SAM" id="MobiDB-lite"/>
    </source>
</evidence>
<feature type="region of interest" description="Disordered" evidence="3">
    <location>
        <begin position="52"/>
        <end position="90"/>
    </location>
</feature>
<organism evidence="5 6">
    <name type="scientific">Symbiodinium natans</name>
    <dbReference type="NCBI Taxonomy" id="878477"/>
    <lineage>
        <taxon>Eukaryota</taxon>
        <taxon>Sar</taxon>
        <taxon>Alveolata</taxon>
        <taxon>Dinophyceae</taxon>
        <taxon>Suessiales</taxon>
        <taxon>Symbiodiniaceae</taxon>
        <taxon>Symbiodinium</taxon>
    </lineage>
</organism>
<dbReference type="PANTHER" id="PTHR45638:SF11">
    <property type="entry name" value="CYCLIC NUCLEOTIDE-GATED CATION CHANNEL SUBUNIT A"/>
    <property type="match status" value="1"/>
</dbReference>
<dbReference type="Pfam" id="PF00027">
    <property type="entry name" value="cNMP_binding"/>
    <property type="match status" value="1"/>
</dbReference>
<dbReference type="AlphaFoldDB" id="A0A812R1M6"/>
<protein>
    <submittedName>
        <fullName evidence="5">HCN4 protein</fullName>
    </submittedName>
</protein>
<dbReference type="InterPro" id="IPR018490">
    <property type="entry name" value="cNMP-bd_dom_sf"/>
</dbReference>
<feature type="domain" description="Cyclic nucleotide-binding" evidence="4">
    <location>
        <begin position="114"/>
        <end position="233"/>
    </location>
</feature>
<keyword evidence="2" id="KW-0175">Coiled coil</keyword>
<dbReference type="InterPro" id="IPR050866">
    <property type="entry name" value="CNG_cation_channel"/>
</dbReference>
<evidence type="ECO:0000256" key="1">
    <source>
        <dbReference type="ARBA" id="ARBA00023286"/>
    </source>
</evidence>
<feature type="compositionally biased region" description="Low complexity" evidence="3">
    <location>
        <begin position="361"/>
        <end position="380"/>
    </location>
</feature>
<dbReference type="PROSITE" id="PS50042">
    <property type="entry name" value="CNMP_BINDING_3"/>
    <property type="match status" value="1"/>
</dbReference>
<accession>A0A812R1M6</accession>
<evidence type="ECO:0000313" key="5">
    <source>
        <dbReference type="EMBL" id="CAE7414098.1"/>
    </source>
</evidence>
<keyword evidence="1" id="KW-1071">Ligand-gated ion channel</keyword>
<keyword evidence="1" id="KW-0813">Transport</keyword>
<dbReference type="EMBL" id="CAJNDS010002291">
    <property type="protein sequence ID" value="CAE7414098.1"/>
    <property type="molecule type" value="Genomic_DNA"/>
</dbReference>
<dbReference type="Gene3D" id="2.60.120.10">
    <property type="entry name" value="Jelly Rolls"/>
    <property type="match status" value="1"/>
</dbReference>
<name>A0A812R1M6_9DINO</name>
<sequence length="447" mass="48807">MAETGQSLTRRLSLQVTHVCSDDGERRPSFLRKTVSTAIRGNEARQKWRMLEKAGSTSEDLEPGPPVGKTDSRLGSKLSVAAADSSPRRGLRTTSSAVFDAAFSGKDILSDVPLFKDCTFKFLEALSAQVHTRLVEPGTDIYLEGEQGDSLFFLCRGEVEVLHGGEVQSKHQDGAVFGEMAAASKHPALTTRSATVRASTLCDFKLLQRDDLQQVLSHFKEDAKRLEEKVERHMEELREKGAIPARKEWWRMDARRSSVASIASATSEGRRPSVWKRALSGVTRRMSLTHKPHAYTLATTAMAGLTGLASTAPPALRNRGRRMSDGMLLVRQERQASKSSITSLKSICEGQHEPVNEDASGRTSSPSSSSSSSSSRSGSSHPEWAMLADDTSEPGEPRRSRAESLEIGPAEAQAVTSHSALQTLLRNICNMERLLCNMLGMPLCNTL</sequence>
<keyword evidence="1" id="KW-0406">Ion transport</keyword>
<evidence type="ECO:0000259" key="4">
    <source>
        <dbReference type="PROSITE" id="PS50042"/>
    </source>
</evidence>
<feature type="compositionally biased region" description="Basic and acidic residues" evidence="3">
    <location>
        <begin position="395"/>
        <end position="404"/>
    </location>
</feature>
<dbReference type="SUPFAM" id="SSF51206">
    <property type="entry name" value="cAMP-binding domain-like"/>
    <property type="match status" value="1"/>
</dbReference>
<evidence type="ECO:0000313" key="6">
    <source>
        <dbReference type="Proteomes" id="UP000604046"/>
    </source>
</evidence>
<dbReference type="InterPro" id="IPR000595">
    <property type="entry name" value="cNMP-bd_dom"/>
</dbReference>
<dbReference type="SMART" id="SM00100">
    <property type="entry name" value="cNMP"/>
    <property type="match status" value="1"/>
</dbReference>
<feature type="coiled-coil region" evidence="2">
    <location>
        <begin position="209"/>
        <end position="243"/>
    </location>
</feature>